<dbReference type="RefSeq" id="WP_341986173.1">
    <property type="nucleotide sequence ID" value="NZ_JBBYAF010000065.1"/>
</dbReference>
<accession>A0ABU9KHJ1</accession>
<comment type="caution">
    <text evidence="1">The sequence shown here is derived from an EMBL/GenBank/DDBJ whole genome shotgun (WGS) entry which is preliminary data.</text>
</comment>
<evidence type="ECO:0000313" key="2">
    <source>
        <dbReference type="Proteomes" id="UP001389717"/>
    </source>
</evidence>
<dbReference type="Pfam" id="PF13031">
    <property type="entry name" value="DUF3892"/>
    <property type="match status" value="1"/>
</dbReference>
<name>A0ABU9KHJ1_9BACI</name>
<sequence>MEEITKVQRNYHGDIISFQTSGGRIISYRKAVLEASEGLLQGVDLQENEMGDYEIYSTGSTDKGFDDFPTIF</sequence>
<dbReference type="InterPro" id="IPR024997">
    <property type="entry name" value="DUF3892"/>
</dbReference>
<organism evidence="1 2">
    <name type="scientific">Rossellomorea oryzaecorticis</name>
    <dbReference type="NCBI Taxonomy" id="1396505"/>
    <lineage>
        <taxon>Bacteria</taxon>
        <taxon>Bacillati</taxon>
        <taxon>Bacillota</taxon>
        <taxon>Bacilli</taxon>
        <taxon>Bacillales</taxon>
        <taxon>Bacillaceae</taxon>
        <taxon>Rossellomorea</taxon>
    </lineage>
</organism>
<gene>
    <name evidence="1" type="ORF">AAEO50_20275</name>
</gene>
<protein>
    <submittedName>
        <fullName evidence="1">DUF3892 domain-containing protein</fullName>
    </submittedName>
</protein>
<dbReference type="Proteomes" id="UP001389717">
    <property type="component" value="Unassembled WGS sequence"/>
</dbReference>
<evidence type="ECO:0000313" key="1">
    <source>
        <dbReference type="EMBL" id="MEL3974629.1"/>
    </source>
</evidence>
<dbReference type="EMBL" id="JBBYAF010000065">
    <property type="protein sequence ID" value="MEL3974629.1"/>
    <property type="molecule type" value="Genomic_DNA"/>
</dbReference>
<keyword evidence="2" id="KW-1185">Reference proteome</keyword>
<proteinExistence type="predicted"/>
<reference evidence="1 2" key="1">
    <citation type="submission" date="2024-04" db="EMBL/GenBank/DDBJ databases">
        <title>Bacillus oryzaecorticis sp. nov., a moderately halophilic bacterium isolated from rice husks.</title>
        <authorList>
            <person name="Zhu H.-S."/>
        </authorList>
    </citation>
    <scope>NUCLEOTIDE SEQUENCE [LARGE SCALE GENOMIC DNA]</scope>
    <source>
        <strain evidence="1 2">ZC255</strain>
    </source>
</reference>